<feature type="transmembrane region" description="Helical" evidence="6">
    <location>
        <begin position="400"/>
        <end position="421"/>
    </location>
</feature>
<feature type="transmembrane region" description="Helical" evidence="6">
    <location>
        <begin position="236"/>
        <end position="256"/>
    </location>
</feature>
<evidence type="ECO:0000256" key="5">
    <source>
        <dbReference type="ARBA" id="ARBA00023136"/>
    </source>
</evidence>
<dbReference type="InterPro" id="IPR037272">
    <property type="entry name" value="SNS_sf"/>
</dbReference>
<organism evidence="7 8">
    <name type="scientific">Helicobacter jaachi</name>
    <dbReference type="NCBI Taxonomy" id="1677920"/>
    <lineage>
        <taxon>Bacteria</taxon>
        <taxon>Pseudomonadati</taxon>
        <taxon>Campylobacterota</taxon>
        <taxon>Epsilonproteobacteria</taxon>
        <taxon>Campylobacterales</taxon>
        <taxon>Helicobacteraceae</taxon>
        <taxon>Helicobacter</taxon>
    </lineage>
</organism>
<feature type="transmembrane region" description="Helical" evidence="6">
    <location>
        <begin position="361"/>
        <end position="379"/>
    </location>
</feature>
<keyword evidence="4 6" id="KW-1133">Transmembrane helix</keyword>
<protein>
    <submittedName>
        <fullName evidence="7">Sodium-dependent transporter</fullName>
    </submittedName>
</protein>
<evidence type="ECO:0000256" key="4">
    <source>
        <dbReference type="ARBA" id="ARBA00022989"/>
    </source>
</evidence>
<proteinExistence type="predicted"/>
<keyword evidence="5 6" id="KW-0472">Membrane</keyword>
<sequence length="485" mass="52956">MNNFSKIGFILAALGSSIGLGHIWRFPYIAGTNGGSAFVLLYLFLALTIGIAMLIGEMLIGNKGGANAVKSYENLDPNPAKRWRWAGLSLIGGPIILSFYSIVLGWVFYYLFVVSFSLPHNMADSDAIFNALYEKGFVPQLLGLLFVMGATAWIISRGVKKGIEALNLILTPLLFLIFFGLLLYAMSMPSFPKALNFMLNTDWAKDSIASLTLGDIAQAKQTLKQVFNLNVLIDSLGQVFFSLSLGIGIIITYAASSAPNQNLLKSSLWVVLSGIVIAIMAGLMIFTLVYEYGGEVGSGTGLIFKTLPVMLSHLGIWGNIIAFLFFAAFSFAGITSTISLLEPAVMYVCETYKWSRAKATWTLTLAIVLLGIVIICSICTPAKDYLTFKSKSLMDIIDFLSANVIMTLGGLVAVIFVGWVIPKTRLKEFSASFFNNFGFSVWYFIVRYVAPFITAIILIAVCVKFFTGQDVISLLFEDAPDSLSQ</sequence>
<comment type="subcellular location">
    <subcellularLocation>
        <location evidence="1">Membrane</location>
        <topology evidence="1">Multi-pass membrane protein</topology>
    </subcellularLocation>
</comment>
<evidence type="ECO:0000256" key="1">
    <source>
        <dbReference type="ARBA" id="ARBA00004141"/>
    </source>
</evidence>
<dbReference type="AlphaFoldDB" id="A0A4U8TC25"/>
<dbReference type="OrthoDB" id="9762833at2"/>
<feature type="transmembrane region" description="Helical" evidence="6">
    <location>
        <begin position="321"/>
        <end position="341"/>
    </location>
</feature>
<name>A0A4U8TC25_9HELI</name>
<reference evidence="7 8" key="1">
    <citation type="journal article" date="2014" name="Genome Announc.">
        <title>Draft genome sequences of eight enterohepatic helicobacter species isolated from both laboratory and wild rodents.</title>
        <authorList>
            <person name="Sheh A."/>
            <person name="Shen Z."/>
            <person name="Fox J.G."/>
        </authorList>
    </citation>
    <scope>NUCLEOTIDE SEQUENCE [LARGE SCALE GENOMIC DNA]</scope>
    <source>
        <strain evidence="7 8">MIT 09-6949</strain>
    </source>
</reference>
<evidence type="ECO:0000313" key="7">
    <source>
        <dbReference type="EMBL" id="TLD97475.1"/>
    </source>
</evidence>
<evidence type="ECO:0000256" key="6">
    <source>
        <dbReference type="SAM" id="Phobius"/>
    </source>
</evidence>
<keyword evidence="8" id="KW-1185">Reference proteome</keyword>
<dbReference type="Proteomes" id="UP000029733">
    <property type="component" value="Unassembled WGS sequence"/>
</dbReference>
<comment type="caution">
    <text evidence="7">The sequence shown here is derived from an EMBL/GenBank/DDBJ whole genome shotgun (WGS) entry which is preliminary data.</text>
</comment>
<accession>A0A4U8TC25</accession>
<dbReference type="InterPro" id="IPR047218">
    <property type="entry name" value="YocR/YhdH-like"/>
</dbReference>
<dbReference type="Pfam" id="PF00209">
    <property type="entry name" value="SNF"/>
    <property type="match status" value="2"/>
</dbReference>
<evidence type="ECO:0000256" key="2">
    <source>
        <dbReference type="ARBA" id="ARBA00022448"/>
    </source>
</evidence>
<feature type="transmembrane region" description="Helical" evidence="6">
    <location>
        <begin position="296"/>
        <end position="314"/>
    </location>
</feature>
<dbReference type="PANTHER" id="PTHR42948:SF1">
    <property type="entry name" value="TRANSPORTER"/>
    <property type="match status" value="1"/>
</dbReference>
<dbReference type="PANTHER" id="PTHR42948">
    <property type="entry name" value="TRANSPORTER"/>
    <property type="match status" value="1"/>
</dbReference>
<dbReference type="STRING" id="1677920.LS71_00210"/>
<dbReference type="InterPro" id="IPR000175">
    <property type="entry name" value="Na/ntran_symport"/>
</dbReference>
<evidence type="ECO:0000256" key="3">
    <source>
        <dbReference type="ARBA" id="ARBA00022692"/>
    </source>
</evidence>
<dbReference type="GO" id="GO:0016020">
    <property type="term" value="C:membrane"/>
    <property type="evidence" value="ECO:0007669"/>
    <property type="project" value="UniProtKB-SubCell"/>
</dbReference>
<dbReference type="NCBIfam" id="NF037979">
    <property type="entry name" value="Na_transp"/>
    <property type="match status" value="1"/>
</dbReference>
<feature type="transmembrane region" description="Helical" evidence="6">
    <location>
        <begin position="36"/>
        <end position="55"/>
    </location>
</feature>
<dbReference type="CDD" id="cd10336">
    <property type="entry name" value="SLC6sbd_Tyt1-Like"/>
    <property type="match status" value="1"/>
</dbReference>
<keyword evidence="3 6" id="KW-0812">Transmembrane</keyword>
<dbReference type="EMBL" id="JRPR02000001">
    <property type="protein sequence ID" value="TLD97475.1"/>
    <property type="molecule type" value="Genomic_DNA"/>
</dbReference>
<dbReference type="SUPFAM" id="SSF161070">
    <property type="entry name" value="SNF-like"/>
    <property type="match status" value="1"/>
</dbReference>
<feature type="transmembrane region" description="Helical" evidence="6">
    <location>
        <begin position="88"/>
        <end position="112"/>
    </location>
</feature>
<keyword evidence="2" id="KW-0813">Transport</keyword>
<evidence type="ECO:0000313" key="8">
    <source>
        <dbReference type="Proteomes" id="UP000029733"/>
    </source>
</evidence>
<gene>
    <name evidence="7" type="ORF">LS71_001620</name>
</gene>
<feature type="transmembrane region" description="Helical" evidence="6">
    <location>
        <begin position="7"/>
        <end position="24"/>
    </location>
</feature>
<dbReference type="PRINTS" id="PR00176">
    <property type="entry name" value="NANEUSMPORT"/>
</dbReference>
<feature type="transmembrane region" description="Helical" evidence="6">
    <location>
        <begin position="268"/>
        <end position="290"/>
    </location>
</feature>
<dbReference type="PROSITE" id="PS50267">
    <property type="entry name" value="NA_NEUROTRAN_SYMP_3"/>
    <property type="match status" value="1"/>
</dbReference>
<feature type="transmembrane region" description="Helical" evidence="6">
    <location>
        <begin position="441"/>
        <end position="466"/>
    </location>
</feature>
<feature type="transmembrane region" description="Helical" evidence="6">
    <location>
        <begin position="137"/>
        <end position="156"/>
    </location>
</feature>
<feature type="transmembrane region" description="Helical" evidence="6">
    <location>
        <begin position="168"/>
        <end position="186"/>
    </location>
</feature>